<sequence>MTDFSFHAQDRQVSGPLTVCVITYLTSPYQVEFFNAIAAGGEVVLRVIYLRKQHSEHPWGQMELMHEHLALEGQYEVTGEAIRWVLGADLTVCNYYTHWFALTALHLRHLSARPWVFWGERPGFLRLGWLGRLARKVLLYPIAKSKAPIWAIGRAGVAGYLRDWGAAKTYVNLPYFSGLRRFRIQPRSAPADERVVLYSGLLNTRKGVLAMAEGFQAAAKIHPNLRLIILGSGPLEKQMRQILSPVAEKVQWEGFREWHEIPTFYARADVLCLPTRHDGWAMVIPEALAAGLPVITTVDAGAALEMVSHGVNGWLLPNSDAKAIENALCLLAKIPAEELAQGSAAARESVKGHTLDDGRRRFVAAAHDAMAVFDCRRAESKRVATRLLLTGTYAPDGLRSMKRYVNLIQLVTKQWAGAVECVEPPVILGGRAWMPSRLRKMLGFADKYVIFPMVLRGHAAYLAMCGYHCVIHVTDQGWGPLIPWMGGFRVMVTVHDLIAVRASIGEIPGMGSTGWWGGWFQRCILWALRFPSTIVCVSEKTLQDCKRLVGKGHDFHVVLNPLDPEFALQLKAENGVPDLPASFLLHVGNGLWYKNRAGVLRIYAALVRHSGLKAVPSMVMMGDPATEAERQLAADLGIESSVVWMARPPTSWIVSAYDRALALIFPSLEEGFGWPVLEAMSRGCPVFASNRAPLTEVGGGAAEYIDPEAPQQAAMLIAQRLEQGDVWRRQCALMGRQRAEMFSINHFGEQMRAVYAGMFTEKAQGE</sequence>
<organism evidence="3 4">
    <name type="scientific">Prosthecobacter fluviatilis</name>
    <dbReference type="NCBI Taxonomy" id="445931"/>
    <lineage>
        <taxon>Bacteria</taxon>
        <taxon>Pseudomonadati</taxon>
        <taxon>Verrucomicrobiota</taxon>
        <taxon>Verrucomicrobiia</taxon>
        <taxon>Verrucomicrobiales</taxon>
        <taxon>Verrucomicrobiaceae</taxon>
        <taxon>Prosthecobacter</taxon>
    </lineage>
</organism>
<comment type="caution">
    <text evidence="3">The sequence shown here is derived from an EMBL/GenBank/DDBJ whole genome shotgun (WGS) entry which is preliminary data.</text>
</comment>
<dbReference type="SUPFAM" id="SSF53756">
    <property type="entry name" value="UDP-Glycosyltransferase/glycogen phosphorylase"/>
    <property type="match status" value="2"/>
</dbReference>
<keyword evidence="4" id="KW-1185">Reference proteome</keyword>
<dbReference type="EC" id="2.4.-.-" evidence="3"/>
<dbReference type="RefSeq" id="WP_377167009.1">
    <property type="nucleotide sequence ID" value="NZ_JBHSMQ010000004.1"/>
</dbReference>
<evidence type="ECO:0000313" key="3">
    <source>
        <dbReference type="EMBL" id="MFC5455685.1"/>
    </source>
</evidence>
<proteinExistence type="predicted"/>
<evidence type="ECO:0000256" key="1">
    <source>
        <dbReference type="ARBA" id="ARBA00022679"/>
    </source>
</evidence>
<feature type="domain" description="Glycosyl transferase family 1" evidence="2">
    <location>
        <begin position="582"/>
        <end position="724"/>
    </location>
</feature>
<evidence type="ECO:0000313" key="4">
    <source>
        <dbReference type="Proteomes" id="UP001596052"/>
    </source>
</evidence>
<keyword evidence="3" id="KW-0328">Glycosyltransferase</keyword>
<accession>A0ABW0KQT9</accession>
<name>A0ABW0KQT9_9BACT</name>
<dbReference type="Pfam" id="PF00534">
    <property type="entry name" value="Glycos_transf_1"/>
    <property type="match status" value="2"/>
</dbReference>
<keyword evidence="1 3" id="KW-0808">Transferase</keyword>
<dbReference type="GO" id="GO:0016757">
    <property type="term" value="F:glycosyltransferase activity"/>
    <property type="evidence" value="ECO:0007669"/>
    <property type="project" value="UniProtKB-KW"/>
</dbReference>
<dbReference type="InterPro" id="IPR001296">
    <property type="entry name" value="Glyco_trans_1"/>
</dbReference>
<dbReference type="Gene3D" id="3.40.50.2000">
    <property type="entry name" value="Glycogen Phosphorylase B"/>
    <property type="match status" value="4"/>
</dbReference>
<gene>
    <name evidence="3" type="ORF">ACFQDI_12525</name>
</gene>
<dbReference type="PANTHER" id="PTHR46401">
    <property type="entry name" value="GLYCOSYLTRANSFERASE WBBK-RELATED"/>
    <property type="match status" value="1"/>
</dbReference>
<dbReference type="EMBL" id="JBHSMQ010000004">
    <property type="protein sequence ID" value="MFC5455685.1"/>
    <property type="molecule type" value="Genomic_DNA"/>
</dbReference>
<reference evidence="4" key="1">
    <citation type="journal article" date="2019" name="Int. J. Syst. Evol. Microbiol.">
        <title>The Global Catalogue of Microorganisms (GCM) 10K type strain sequencing project: providing services to taxonomists for standard genome sequencing and annotation.</title>
        <authorList>
            <consortium name="The Broad Institute Genomics Platform"/>
            <consortium name="The Broad Institute Genome Sequencing Center for Infectious Disease"/>
            <person name="Wu L."/>
            <person name="Ma J."/>
        </authorList>
    </citation>
    <scope>NUCLEOTIDE SEQUENCE [LARGE SCALE GENOMIC DNA]</scope>
    <source>
        <strain evidence="4">CGMCC 4.1469</strain>
    </source>
</reference>
<dbReference type="CDD" id="cd03801">
    <property type="entry name" value="GT4_PimA-like"/>
    <property type="match status" value="1"/>
</dbReference>
<protein>
    <submittedName>
        <fullName evidence="3">Glycosyltransferase</fullName>
        <ecNumber evidence="3">2.4.-.-</ecNumber>
    </submittedName>
</protein>
<evidence type="ECO:0000259" key="2">
    <source>
        <dbReference type="Pfam" id="PF00534"/>
    </source>
</evidence>
<dbReference type="CDD" id="cd03809">
    <property type="entry name" value="GT4_MtfB-like"/>
    <property type="match status" value="1"/>
</dbReference>
<dbReference type="Proteomes" id="UP001596052">
    <property type="component" value="Unassembled WGS sequence"/>
</dbReference>
<dbReference type="PANTHER" id="PTHR46401:SF2">
    <property type="entry name" value="GLYCOSYLTRANSFERASE WBBK-RELATED"/>
    <property type="match status" value="1"/>
</dbReference>
<feature type="domain" description="Glycosyl transferase family 1" evidence="2">
    <location>
        <begin position="187"/>
        <end position="340"/>
    </location>
</feature>